<organism evidence="10 11">
    <name type="scientific">Pseudoxanthomonas mexicana</name>
    <dbReference type="NCBI Taxonomy" id="128785"/>
    <lineage>
        <taxon>Bacteria</taxon>
        <taxon>Pseudomonadati</taxon>
        <taxon>Pseudomonadota</taxon>
        <taxon>Gammaproteobacteria</taxon>
        <taxon>Lysobacterales</taxon>
        <taxon>Lysobacteraceae</taxon>
        <taxon>Pseudoxanthomonas</taxon>
    </lineage>
</organism>
<keyword evidence="7" id="KW-0472">Membrane</keyword>
<feature type="compositionally biased region" description="Basic and acidic residues" evidence="6">
    <location>
        <begin position="1853"/>
        <end position="1867"/>
    </location>
</feature>
<dbReference type="Pfam" id="PF25023">
    <property type="entry name" value="TEN_YD-shell"/>
    <property type="match status" value="1"/>
</dbReference>
<dbReference type="InterPro" id="IPR056823">
    <property type="entry name" value="TEN-like_YD-shell"/>
</dbReference>
<dbReference type="RefSeq" id="WP_185895752.1">
    <property type="nucleotide sequence ID" value="NZ_CP060028.1"/>
</dbReference>
<dbReference type="Pfam" id="PF03534">
    <property type="entry name" value="SpvB"/>
    <property type="match status" value="1"/>
</dbReference>
<keyword evidence="3" id="KW-0732">Signal</keyword>
<keyword evidence="11" id="KW-1185">Reference proteome</keyword>
<dbReference type="InterPro" id="IPR003284">
    <property type="entry name" value="Sal_SpvB"/>
</dbReference>
<dbReference type="InterPro" id="IPR013517">
    <property type="entry name" value="FG-GAP"/>
</dbReference>
<comment type="subcellular location">
    <subcellularLocation>
        <location evidence="1">Secreted</location>
    </subcellularLocation>
</comment>
<evidence type="ECO:0000256" key="4">
    <source>
        <dbReference type="ARBA" id="ARBA00022737"/>
    </source>
</evidence>
<evidence type="ECO:0000313" key="10">
    <source>
        <dbReference type="EMBL" id="QND80538.1"/>
    </source>
</evidence>
<evidence type="ECO:0000313" key="11">
    <source>
        <dbReference type="Proteomes" id="UP000515506"/>
    </source>
</evidence>
<evidence type="ECO:0000259" key="9">
    <source>
        <dbReference type="Pfam" id="PF25023"/>
    </source>
</evidence>
<dbReference type="EMBL" id="CP060028">
    <property type="protein sequence ID" value="QND80538.1"/>
    <property type="molecule type" value="Genomic_DNA"/>
</dbReference>
<keyword evidence="2" id="KW-0964">Secreted</keyword>
<feature type="transmembrane region" description="Helical" evidence="7">
    <location>
        <begin position="2186"/>
        <end position="2211"/>
    </location>
</feature>
<feature type="compositionally biased region" description="Polar residues" evidence="6">
    <location>
        <begin position="1875"/>
        <end position="1884"/>
    </location>
</feature>
<evidence type="ECO:0000256" key="6">
    <source>
        <dbReference type="SAM" id="MobiDB-lite"/>
    </source>
</evidence>
<keyword evidence="7" id="KW-0812">Transmembrane</keyword>
<evidence type="ECO:0000256" key="7">
    <source>
        <dbReference type="SAM" id="Phobius"/>
    </source>
</evidence>
<proteinExistence type="predicted"/>
<keyword evidence="5" id="KW-0843">Virulence</keyword>
<dbReference type="InterPro" id="IPR050708">
    <property type="entry name" value="T6SS_VgrG/RHS"/>
</dbReference>
<evidence type="ECO:0000256" key="2">
    <source>
        <dbReference type="ARBA" id="ARBA00022525"/>
    </source>
</evidence>
<reference evidence="10 11" key="1">
    <citation type="submission" date="2020-08" db="EMBL/GenBank/DDBJ databases">
        <title>Streptomycin resistant and MDR strain, P. mexicana.</title>
        <authorList>
            <person name="Ganesh-kumar S."/>
            <person name="Zhe T."/>
            <person name="Yu Z."/>
            <person name="Min Y."/>
        </authorList>
    </citation>
    <scope>NUCLEOTIDE SEQUENCE [LARGE SCALE GENOMIC DNA]</scope>
    <source>
        <strain evidence="10 11">GTZY</strain>
    </source>
</reference>
<evidence type="ECO:0000256" key="3">
    <source>
        <dbReference type="ARBA" id="ARBA00022729"/>
    </source>
</evidence>
<feature type="transmembrane region" description="Helical" evidence="7">
    <location>
        <begin position="12"/>
        <end position="32"/>
    </location>
</feature>
<protein>
    <submittedName>
        <fullName evidence="10">VCBS repeat-containing protein</fullName>
    </submittedName>
</protein>
<dbReference type="Gene3D" id="2.130.10.130">
    <property type="entry name" value="Integrin alpha, N-terminal"/>
    <property type="match status" value="1"/>
</dbReference>
<name>A0ABX6RBA1_PSEMX</name>
<keyword evidence="7" id="KW-1133">Transmembrane helix</keyword>
<dbReference type="InterPro" id="IPR028994">
    <property type="entry name" value="Integrin_alpha_N"/>
</dbReference>
<evidence type="ECO:0000259" key="8">
    <source>
        <dbReference type="Pfam" id="PF12256"/>
    </source>
</evidence>
<dbReference type="PANTHER" id="PTHR32305:SF15">
    <property type="entry name" value="PROTEIN RHSA-RELATED"/>
    <property type="match status" value="1"/>
</dbReference>
<accession>A0ABX6RBA1</accession>
<dbReference type="Gene3D" id="2.180.10.10">
    <property type="entry name" value="RHS repeat-associated core"/>
    <property type="match status" value="3"/>
</dbReference>
<dbReference type="SUPFAM" id="SSF69318">
    <property type="entry name" value="Integrin alpha N-terminal domain"/>
    <property type="match status" value="1"/>
</dbReference>
<dbReference type="Pfam" id="PF12256">
    <property type="entry name" value="TcdB_toxin_midN"/>
    <property type="match status" value="1"/>
</dbReference>
<evidence type="ECO:0000256" key="1">
    <source>
        <dbReference type="ARBA" id="ARBA00004613"/>
    </source>
</evidence>
<dbReference type="NCBIfam" id="TIGR03696">
    <property type="entry name" value="Rhs_assc_core"/>
    <property type="match status" value="1"/>
</dbReference>
<keyword evidence="4" id="KW-0677">Repeat</keyword>
<dbReference type="PANTHER" id="PTHR32305">
    <property type="match status" value="1"/>
</dbReference>
<dbReference type="NCBIfam" id="TIGR01643">
    <property type="entry name" value="YD_repeat_2x"/>
    <property type="match status" value="1"/>
</dbReference>
<feature type="domain" description="Insecticide toxin TcdB middle/N-terminal" evidence="8">
    <location>
        <begin position="842"/>
        <end position="993"/>
    </location>
</feature>
<sequence length="2479" mass="264572">MSDQSSRLSMGAATLLVIVAAVILAPLGAFIYEVVARTMGGNLPPQVLAAPDPISDSVSATAAEFRVDESGAATYTVPLYTVPGTAGVKPELVLKYSHQAGYGPLGKGWAIGGLSSITRCRASREAGDYLGAATPDGTPRPINFSDTDRFCLDGQRLLLSGATCPSAGGASGVAYATEIDTFARVCAYTAGGTTTGPAFFTVERKDGSTSWYGDRDSNGGTNRPDGYFEATSPLNPGAALVWAQTRFQDSTGNYVDYLYSENPAGAGSGEHLISEVRYTGKVSLPGQSGATVAPYARVVFNYGVRAEADWGRSYSSGGIYTHSRRLESITSCGTMGCSTPDQVRHYLLTYQVAASGTRQENLIGLQECRDNTAAVCAAPTSFVWSSGKHELATQEYPDNLPFGGVSTYRGFKLGDVNGDGRTDIVYLKKGNCAWNQLESCISDYLTVATGSMDAAGVPKFSNTPKIQFMTFNSRGDGSWHLFDYNGDGMEDLFVGDDGAWKVHPSNGTTFDKSQNLISSLSPAVPINNGKNDQVQLADINGDGLTDIIYPSGGALRARLMERQGATFAWGAQRTVAIDESSLGGIPECSGGLGDPYTTCSRTIAGSPTPKTNFAQMADFNGDAASDMLIRVDTRVERYLAGYPGCEYIPQLQRGDTSQSSGPTWNVLPYVTEPEPEAEQSAMAAAEPGNPCWEITTQSELHAFVVKEISAANIGVSSYDVVSGGSPNSLTLTDINGDSLTDVAVQGTDGGDWAWKLNTGTGFTIGGITGVANYRNQVRFSDVNGDGRSDLLYVLDIGAYKAYYVRHALPGGGFAAAGTAILGNRARICEGSGCDERQKVPMFADFDGDGNQDFLSFRVQDNPDVYLSRATQRFTPRDVITQVVNGLGAVTEIDYAPMTNAAVYRRDTGSRNGLNWGRGSPVMDLVVPNYVVSRASSSSAQGGNASARARVYYRYTGARVQAGGRGFLGFREINTIDTNQTGGYVVTTTNYAQNFPFQGLPVQTTKAAVIGQAYVAPTCVTGIVSNSCFATPGQPHPALGGSWFTNQIQSWEMAPAGLATQTPIHVRTMGTEENLRDPYTGTQTSRVATGFTYGNYGNVSQTVVDTYTGAATLVNTLITSNSYSDDPSKWRLGRLTSSTVTHRRPGQADVVRTTGFNYATSGAATGLLTEERLQPGGAASLASTTNYLLDDYGNRVQTTTCAAPATDCSINGFQFRPATLEQVKRYSRVEYDGQGRFPVAIYEPFWTDGGGMEQRTSYVTQRNVFGDATETLDVNNVRQISIKGGMGRDYFSWAQTIPYTGPGGSGVSSLTTYRWCGSGGVACPSGAKYRQQVAVTAQPRVWTYYDQLARPILVAKETFNANVIDQDVSAVCTEYDGAGRAVRSSNPFFLSGTAGMDGPTDVGAACASGSRLWTTTAYDVLGRPTGVQGPDGSLITTQYQGLTTTVYDQRNNPTTQVRNGKGEVVMSQDAAGLQTIFAYTADGNLQSVSRSTGAGTIVNSFVYDALGRKVQQVDPDSGTMVFQYNALGELIAQTDNGGNRIENEIDARGRIWRSSSKLPNGTVESQTLTVYDTHPNGLGAKSRESVTGQYSAWSGMLGTELNYERFFNYDAMGRPTATSIIVDEEMLGTEVAYDALGRPWKSRDASGAWVKQQYSSRGVVAVCASDALDQDPTCASGADTYQRFLAADAWGNMSREQRGGSASMEVRRTVHEQTGRTTNICAGNASCSLINEAYVWDTTGNLASHQKEGRYLEGFTYDALNRVTEGRLTMANGVAVNQVMLSTAYDGLGNICSKNGVGYAYPGADGCVGVLPMTQPSSVPALATVALPSYQLANPRQHAPSALNKIWNAAPESTYRRYSDDDRPSWDKEADEWSLDTPSKDSSFWQPRIAGGKTAASPKAAVSPRLSLLAAPLKTQTALAAVSSVASSPHAVNQTGEGATAAFYYYDDRGNQTVRDAPGTARDRTIRYSADSKAHEIQMGNGQTTRFWYGPDGQRYKRQDGSNITLYIDGVEILIQNGMRTAKRYVAGVAMQTVVAGVVQATNFLFHDQLGSLVRIANADGSLAEALDYTAFGDRRAYGNPSGTSGASPNTNRGFTGHEYVDGTQVIHMNGRIYDQELGRFLQPDPVIQDPTNAQSWNAYTYVFNNPLAYTDPTGNITFRQVLGIVIMIVGIVVVRGMDGGATAKMGAMMAFGFASGYVATGTIQGGVMGAFSAAVSFGIANGAMSAGQEFFARALSGGVLEMVQGGKFGHGFASAGLTSAFMPQVGGINNDIVRTATGALIGGTISKATGGKFANGAISGAIQGAMTKNATEAQQSRKAPSVVSQSSGMPLNEGQAKAVLKQGLGIFKRMRADGVMDNMANYDEIDAVRRQHPNAFQVKYDGQRTFVTGGGEIYADADVEFYSGIKFHRIDSLDGFMEGLFHEVGHLDPELAAQWRNTLPGHGGRIESRPNLPEQIRIHETINEGVKPLMEIYRAKYRP</sequence>
<feature type="transmembrane region" description="Helical" evidence="7">
    <location>
        <begin position="2156"/>
        <end position="2174"/>
    </location>
</feature>
<feature type="region of interest" description="Disordered" evidence="6">
    <location>
        <begin position="1853"/>
        <end position="1885"/>
    </location>
</feature>
<dbReference type="InterPro" id="IPR006530">
    <property type="entry name" value="YD"/>
</dbReference>
<gene>
    <name evidence="10" type="ORF">H4W19_01650</name>
</gene>
<evidence type="ECO:0000256" key="5">
    <source>
        <dbReference type="ARBA" id="ARBA00023026"/>
    </source>
</evidence>
<feature type="domain" description="Teneurin-like YD-shell" evidence="9">
    <location>
        <begin position="2043"/>
        <end position="2146"/>
    </location>
</feature>
<dbReference type="Proteomes" id="UP000515506">
    <property type="component" value="Chromosome"/>
</dbReference>
<dbReference type="Pfam" id="PF13517">
    <property type="entry name" value="FG-GAP_3"/>
    <property type="match status" value="1"/>
</dbReference>
<dbReference type="InterPro" id="IPR022045">
    <property type="entry name" value="TcdB_toxin_mid/N"/>
</dbReference>
<dbReference type="InterPro" id="IPR022385">
    <property type="entry name" value="Rhs_assc_core"/>
</dbReference>